<dbReference type="EMBL" id="NAJO01000008">
    <property type="protein sequence ID" value="OQO10694.1"/>
    <property type="molecule type" value="Genomic_DNA"/>
</dbReference>
<gene>
    <name evidence="2" type="ORF">B0A48_03994</name>
</gene>
<dbReference type="AlphaFoldDB" id="A0A1V8THD7"/>
<feature type="signal peptide" evidence="1">
    <location>
        <begin position="1"/>
        <end position="22"/>
    </location>
</feature>
<evidence type="ECO:0000256" key="1">
    <source>
        <dbReference type="SAM" id="SignalP"/>
    </source>
</evidence>
<organism evidence="2 3">
    <name type="scientific">Cryoendolithus antarcticus</name>
    <dbReference type="NCBI Taxonomy" id="1507870"/>
    <lineage>
        <taxon>Eukaryota</taxon>
        <taxon>Fungi</taxon>
        <taxon>Dikarya</taxon>
        <taxon>Ascomycota</taxon>
        <taxon>Pezizomycotina</taxon>
        <taxon>Dothideomycetes</taxon>
        <taxon>Dothideomycetidae</taxon>
        <taxon>Cladosporiales</taxon>
        <taxon>Cladosporiaceae</taxon>
        <taxon>Cryoendolithus</taxon>
    </lineage>
</organism>
<reference evidence="3" key="1">
    <citation type="submission" date="2017-03" db="EMBL/GenBank/DDBJ databases">
        <title>Genomes of endolithic fungi from Antarctica.</title>
        <authorList>
            <person name="Coleine C."/>
            <person name="Masonjones S."/>
            <person name="Stajich J.E."/>
        </authorList>
    </citation>
    <scope>NUCLEOTIDE SEQUENCE [LARGE SCALE GENOMIC DNA]</scope>
    <source>
        <strain evidence="3">CCFEE 5527</strain>
    </source>
</reference>
<dbReference type="InterPro" id="IPR024079">
    <property type="entry name" value="MetalloPept_cat_dom_sf"/>
</dbReference>
<keyword evidence="3" id="KW-1185">Reference proteome</keyword>
<dbReference type="InParanoid" id="A0A1V8THD7"/>
<dbReference type="Proteomes" id="UP000192596">
    <property type="component" value="Unassembled WGS sequence"/>
</dbReference>
<dbReference type="GO" id="GO:0008237">
    <property type="term" value="F:metallopeptidase activity"/>
    <property type="evidence" value="ECO:0007669"/>
    <property type="project" value="InterPro"/>
</dbReference>
<evidence type="ECO:0000313" key="3">
    <source>
        <dbReference type="Proteomes" id="UP000192596"/>
    </source>
</evidence>
<evidence type="ECO:0000313" key="2">
    <source>
        <dbReference type="EMBL" id="OQO10694.1"/>
    </source>
</evidence>
<comment type="caution">
    <text evidence="2">The sequence shown here is derived from an EMBL/GenBank/DDBJ whole genome shotgun (WGS) entry which is preliminary data.</text>
</comment>
<name>A0A1V8THD7_9PEZI</name>
<dbReference type="OrthoDB" id="5503671at2759"/>
<evidence type="ECO:0008006" key="4">
    <source>
        <dbReference type="Google" id="ProtNLM"/>
    </source>
</evidence>
<protein>
    <recommendedName>
        <fullName evidence="4">Lysine-specific metallo-endopeptidase domain-containing protein</fullName>
    </recommendedName>
</protein>
<dbReference type="Gene3D" id="3.40.390.10">
    <property type="entry name" value="Collagenase (Catalytic Domain)"/>
    <property type="match status" value="1"/>
</dbReference>
<proteinExistence type="predicted"/>
<feature type="chain" id="PRO_5012235419" description="Lysine-specific metallo-endopeptidase domain-containing protein" evidence="1">
    <location>
        <begin position="23"/>
        <end position="326"/>
    </location>
</feature>
<keyword evidence="1" id="KW-0732">Signal</keyword>
<sequence>MSRLTVVKLLSGLGAMVASVRGHVIQPNTLDLNDTGIDLALGNKVNDFLAIRAALSTPLDDFSFDNNCDFANQLFIRHGIDEAKNMAASALAKLSTENPFQNNVPYDDPWKAMRFAVFGTEQTTSQNTLIDIYTKISDTIGGITFHCGEPALAVAATQKNPFDCVMCRVQADDGSFVVMDAFQFKSANEQEPDTRDWDTKHCGWGDGRNIALCTDTLPGGAKDFKLLSETTPAAGKSMGEFKRTYGATMLHELSHVYGTEDKKNGYDFDGVVSLRSNAESGTNRDFPGKNADSYAIFGTAVATQDSTPPMDSFDWSTGHAVNVAFS</sequence>
<accession>A0A1V8THD7</accession>